<protein>
    <submittedName>
        <fullName evidence="1">Uncharacterized protein</fullName>
    </submittedName>
</protein>
<proteinExistence type="predicted"/>
<comment type="caution">
    <text evidence="1">The sequence shown here is derived from an EMBL/GenBank/DDBJ whole genome shotgun (WGS) entry which is preliminary data.</text>
</comment>
<reference evidence="1 2" key="1">
    <citation type="submission" date="2012-12" db="EMBL/GenBank/DDBJ databases">
        <title>Genome assembly of Formosa sp. AK20.</title>
        <authorList>
            <person name="Kumar R."/>
            <person name="Khatri I."/>
            <person name="Vaidya B."/>
            <person name="Subramanian S."/>
            <person name="Pinnaka A."/>
        </authorList>
    </citation>
    <scope>NUCLEOTIDE SEQUENCE [LARGE SCALE GENOMIC DNA]</scope>
    <source>
        <strain evidence="1 2">AK20</strain>
    </source>
</reference>
<sequence length="43" mass="4855">MDYKPLKIMGFYNPDISIEKIGLRPVMTKFPGIDNLVSAQAQN</sequence>
<gene>
    <name evidence="1" type="ORF">D778_02638</name>
</gene>
<dbReference type="PATRIC" id="fig|1137281.3.peg.1227"/>
<organism evidence="1 2">
    <name type="scientific">Xanthomarina gelatinilytica</name>
    <dbReference type="NCBI Taxonomy" id="1137281"/>
    <lineage>
        <taxon>Bacteria</taxon>
        <taxon>Pseudomonadati</taxon>
        <taxon>Bacteroidota</taxon>
        <taxon>Flavobacteriia</taxon>
        <taxon>Flavobacteriales</taxon>
        <taxon>Flavobacteriaceae</taxon>
        <taxon>Xanthomarina</taxon>
    </lineage>
</organism>
<keyword evidence="2" id="KW-1185">Reference proteome</keyword>
<name>M7MJW0_9FLAO</name>
<dbReference type="Proteomes" id="UP000012024">
    <property type="component" value="Unassembled WGS sequence"/>
</dbReference>
<evidence type="ECO:0000313" key="2">
    <source>
        <dbReference type="Proteomes" id="UP000012024"/>
    </source>
</evidence>
<dbReference type="AlphaFoldDB" id="M7MJW0"/>
<evidence type="ECO:0000313" key="1">
    <source>
        <dbReference type="EMBL" id="EMQ95336.1"/>
    </source>
</evidence>
<dbReference type="EMBL" id="ANLA01000008">
    <property type="protein sequence ID" value="EMQ95336.1"/>
    <property type="molecule type" value="Genomic_DNA"/>
</dbReference>
<accession>M7MJW0</accession>